<organism evidence="2 3">
    <name type="scientific">Salmonella phage STG2</name>
    <dbReference type="NCBI Taxonomy" id="2480623"/>
    <lineage>
        <taxon>Viruses</taxon>
        <taxon>Duplodnaviria</taxon>
        <taxon>Heunggongvirae</taxon>
        <taxon>Uroviricota</taxon>
        <taxon>Caudoviricetes</taxon>
        <taxon>Demerecviridae</taxon>
        <taxon>Markadamsvirinae</taxon>
        <taxon>Epseptimavirus</taxon>
        <taxon>Epseptimavirus STG2</taxon>
    </lineage>
</organism>
<dbReference type="Proteomes" id="UP000269126">
    <property type="component" value="Segment"/>
</dbReference>
<protein>
    <submittedName>
        <fullName evidence="2">Uncharacterized protein</fullName>
    </submittedName>
</protein>
<dbReference type="EMBL" id="MK005300">
    <property type="protein sequence ID" value="AYN56039.1"/>
    <property type="molecule type" value="Genomic_DNA"/>
</dbReference>
<keyword evidence="3" id="KW-1185">Reference proteome</keyword>
<reference evidence="2 3" key="1">
    <citation type="submission" date="2018-10" db="EMBL/GenBank/DDBJ databases">
        <title>Bacteriophage control of Salmonella.</title>
        <authorList>
            <person name="Duc H.M."/>
        </authorList>
    </citation>
    <scope>NUCLEOTIDE SEQUENCE [LARGE SCALE GENOMIC DNA]</scope>
</reference>
<sequence length="144" mass="16205">MSKYGFVNNGFNQQMGSQQPVPGLDNPYLQQLQQRLAEAQNMQQQFQQPGAANPMQMMQQQMVGQPQMPQQMQPQMQQMQQMPQQQQVQQLQHPQVSAEGQAVLALFEDFAKTEDGKQLVSLMGKFNSFCQSQVAKAQNGGNNS</sequence>
<feature type="region of interest" description="Disordered" evidence="1">
    <location>
        <begin position="57"/>
        <end position="93"/>
    </location>
</feature>
<gene>
    <name evidence="2" type="ORF">STG2_75</name>
</gene>
<proteinExistence type="predicted"/>
<name>A0A3G2KAS2_9CAUD</name>
<evidence type="ECO:0000313" key="3">
    <source>
        <dbReference type="Proteomes" id="UP000269126"/>
    </source>
</evidence>
<evidence type="ECO:0000256" key="1">
    <source>
        <dbReference type="SAM" id="MobiDB-lite"/>
    </source>
</evidence>
<evidence type="ECO:0000313" key="2">
    <source>
        <dbReference type="EMBL" id="AYN56039.1"/>
    </source>
</evidence>
<accession>A0A3G2KAS2</accession>